<proteinExistence type="predicted"/>
<sequence>MPGIRAASITVLDHPCCQPHEDPPATAIPDKIHACLVQCTEPCAQIPSPFARVYLYGVSTSRAADSQQTHFWMMLFSTTGLQSHECIRVRSLLPTIVPEALPPSTVCYTVDTLLGCRVQVCQDSVDFQPLQVGPTDFPIHHPIKSPIDPFLGLSSRRESSFPFMRTGRIINTSRV</sequence>
<keyword evidence="2" id="KW-1185">Reference proteome</keyword>
<gene>
    <name evidence="1" type="ORF">BO95DRAFT_124066</name>
</gene>
<accession>A0ACD1GA98</accession>
<organism evidence="1 2">
    <name type="scientific">Aspergillus brunneoviolaceus CBS 621.78</name>
    <dbReference type="NCBI Taxonomy" id="1450534"/>
    <lineage>
        <taxon>Eukaryota</taxon>
        <taxon>Fungi</taxon>
        <taxon>Dikarya</taxon>
        <taxon>Ascomycota</taxon>
        <taxon>Pezizomycotina</taxon>
        <taxon>Eurotiomycetes</taxon>
        <taxon>Eurotiomycetidae</taxon>
        <taxon>Eurotiales</taxon>
        <taxon>Aspergillaceae</taxon>
        <taxon>Aspergillus</taxon>
        <taxon>Aspergillus subgen. Circumdati</taxon>
    </lineage>
</organism>
<name>A0ACD1GA98_9EURO</name>
<dbReference type="EMBL" id="KZ825340">
    <property type="protein sequence ID" value="RAH46102.1"/>
    <property type="molecule type" value="Genomic_DNA"/>
</dbReference>
<reference evidence="1" key="1">
    <citation type="submission" date="2018-02" db="EMBL/GenBank/DDBJ databases">
        <title>The genomes of Aspergillus section Nigri reveals drivers in fungal speciation.</title>
        <authorList>
            <consortium name="DOE Joint Genome Institute"/>
            <person name="Vesth T.C."/>
            <person name="Nybo J."/>
            <person name="Theobald S."/>
            <person name="Brandl J."/>
            <person name="Frisvad J.C."/>
            <person name="Nielsen K.F."/>
            <person name="Lyhne E.K."/>
            <person name="Kogle M.E."/>
            <person name="Kuo A."/>
            <person name="Riley R."/>
            <person name="Clum A."/>
            <person name="Nolan M."/>
            <person name="Lipzen A."/>
            <person name="Salamov A."/>
            <person name="Henrissat B."/>
            <person name="Wiebenga A."/>
            <person name="De vries R.P."/>
            <person name="Grigoriev I.V."/>
            <person name="Mortensen U.H."/>
            <person name="Andersen M.R."/>
            <person name="Baker S.E."/>
        </authorList>
    </citation>
    <scope>NUCLEOTIDE SEQUENCE</scope>
    <source>
        <strain evidence="1">CBS 621.78</strain>
    </source>
</reference>
<evidence type="ECO:0000313" key="2">
    <source>
        <dbReference type="Proteomes" id="UP000249057"/>
    </source>
</evidence>
<dbReference type="Proteomes" id="UP000249057">
    <property type="component" value="Unassembled WGS sequence"/>
</dbReference>
<evidence type="ECO:0000313" key="1">
    <source>
        <dbReference type="EMBL" id="RAH46102.1"/>
    </source>
</evidence>
<protein>
    <submittedName>
        <fullName evidence="1">Uncharacterized protein</fullName>
    </submittedName>
</protein>